<feature type="transmembrane region" description="Helical" evidence="2">
    <location>
        <begin position="56"/>
        <end position="74"/>
    </location>
</feature>
<feature type="transmembrane region" description="Helical" evidence="2">
    <location>
        <begin position="33"/>
        <end position="50"/>
    </location>
</feature>
<feature type="region of interest" description="Disordered" evidence="1">
    <location>
        <begin position="123"/>
        <end position="186"/>
    </location>
</feature>
<dbReference type="AlphaFoldDB" id="A0A150JQ96"/>
<dbReference type="EMBL" id="LQYG01000113">
    <property type="protein sequence ID" value="KYC59377.1"/>
    <property type="molecule type" value="Genomic_DNA"/>
</dbReference>
<evidence type="ECO:0000313" key="4">
    <source>
        <dbReference type="Proteomes" id="UP000075288"/>
    </source>
</evidence>
<feature type="transmembrane region" description="Helical" evidence="2">
    <location>
        <begin position="6"/>
        <end position="26"/>
    </location>
</feature>
<gene>
    <name evidence="3" type="ORF">B4098_2618</name>
</gene>
<feature type="compositionally biased region" description="Acidic residues" evidence="1">
    <location>
        <begin position="154"/>
        <end position="167"/>
    </location>
</feature>
<feature type="compositionally biased region" description="Basic and acidic residues" evidence="1">
    <location>
        <begin position="547"/>
        <end position="563"/>
    </location>
</feature>
<feature type="region of interest" description="Disordered" evidence="1">
    <location>
        <begin position="540"/>
        <end position="598"/>
    </location>
</feature>
<proteinExistence type="predicted"/>
<evidence type="ECO:0000256" key="1">
    <source>
        <dbReference type="SAM" id="MobiDB-lite"/>
    </source>
</evidence>
<evidence type="ECO:0000313" key="3">
    <source>
        <dbReference type="EMBL" id="KYC59377.1"/>
    </source>
</evidence>
<comment type="caution">
    <text evidence="3">The sequence shown here is derived from an EMBL/GenBank/DDBJ whole genome shotgun (WGS) entry which is preliminary data.</text>
</comment>
<evidence type="ECO:0000256" key="2">
    <source>
        <dbReference type="SAM" id="Phobius"/>
    </source>
</evidence>
<feature type="region of interest" description="Disordered" evidence="1">
    <location>
        <begin position="223"/>
        <end position="293"/>
    </location>
</feature>
<feature type="compositionally biased region" description="Low complexity" evidence="1">
    <location>
        <begin position="572"/>
        <end position="596"/>
    </location>
</feature>
<sequence length="694" mass="75089">MMDLLTAAFAVIGFLCVIAFFVFFSFGFSKKGVVVLAGTAFLLALFGILAGNVVPLWESGLIVFLLVLCVAYLFEKKLAFLFAGKDNDADEFPVWDEQEELAVMRENRPAALDWPAANDAVLPAEKSAPAPETKEILPGKNGPRPETESTLPEEKDEPEWEELEDAAGNETGTALPANEQAAERSGEEEIAFLENRLEMLEETNEEHAVDQLPEMYGVEEWVAEAESPDTNPLDAAAAKEADDQDSEAGAGTGPGTPSGSENVPYVEQEEIPLLSFEKEAEAPAEPSGTGMPAVDELEEIDVIPFRETNHGGQAEKLHAENETVGGAEGKGIDELEEISLVPIQETDPTEQFEKSDLDVDGEAAGKSRRESTDELEEIDMIPFRETNHGGQAEKLHAENETVGGAEGEGTDELEEISLVPVQEMDPTEQSEKSDLDVDGEAAGKSRRGSTGELEKIDMIPFRETDHAGQAEKLHAENGTVGGAKGEDTDEPEEISLVPVQEMDPTEQAEKLRLNVEDKTAGGLKDEGTDESEEIHVMPAGETGQAAEPEKLYSETGEGRKLQDESGAGTGGAVAANEAEPAGNPAVEEASETAASVPNGTTPIQKQLLGVLLEQLNLYRLTQPADAYEQLVKAHLHPQLAPEDYFTFASLLIDHYIAEQQFGKLHSLLRGLAETYAEYPVIREEIDFLRTKYGL</sequence>
<feature type="compositionally biased region" description="Basic and acidic residues" evidence="1">
    <location>
        <begin position="311"/>
        <end position="321"/>
    </location>
</feature>
<protein>
    <submittedName>
        <fullName evidence="3">Uncharacterized protein</fullName>
    </submittedName>
</protein>
<feature type="region of interest" description="Disordered" evidence="1">
    <location>
        <begin position="311"/>
        <end position="491"/>
    </location>
</feature>
<feature type="compositionally biased region" description="Basic and acidic residues" evidence="1">
    <location>
        <begin position="351"/>
        <end position="372"/>
    </location>
</feature>
<dbReference type="Proteomes" id="UP000075288">
    <property type="component" value="Unassembled WGS sequence"/>
</dbReference>
<reference evidence="3 4" key="1">
    <citation type="submission" date="2016-01" db="EMBL/GenBank/DDBJ databases">
        <title>Genome Sequences of Twelve Sporeforming Bacillus Species Isolated from Foods.</title>
        <authorList>
            <person name="Berendsen E.M."/>
            <person name="Wells-Bennik M.H."/>
            <person name="Krawcyk A.O."/>
            <person name="De Jong A."/>
            <person name="Holsappel S."/>
            <person name="Eijlander R.T."/>
            <person name="Kuipers O.P."/>
        </authorList>
    </citation>
    <scope>NUCLEOTIDE SEQUENCE [LARGE SCALE GENOMIC DNA]</scope>
    <source>
        <strain evidence="3 4">B4098</strain>
    </source>
</reference>
<feature type="compositionally biased region" description="Basic and acidic residues" evidence="1">
    <location>
        <begin position="452"/>
        <end position="475"/>
    </location>
</feature>
<accession>A0A150JQ96</accession>
<feature type="compositionally biased region" description="Basic and acidic residues" evidence="1">
    <location>
        <begin position="132"/>
        <end position="147"/>
    </location>
</feature>
<dbReference type="PATRIC" id="fig|1398.26.peg.1913"/>
<organism evidence="3 4">
    <name type="scientific">Heyndrickxia coagulans</name>
    <name type="common">Weizmannia coagulans</name>
    <dbReference type="NCBI Taxonomy" id="1398"/>
    <lineage>
        <taxon>Bacteria</taxon>
        <taxon>Bacillati</taxon>
        <taxon>Bacillota</taxon>
        <taxon>Bacilli</taxon>
        <taxon>Bacillales</taxon>
        <taxon>Bacillaceae</taxon>
        <taxon>Heyndrickxia</taxon>
    </lineage>
</organism>
<feature type="compositionally biased region" description="Basic and acidic residues" evidence="1">
    <location>
        <begin position="385"/>
        <end position="399"/>
    </location>
</feature>
<name>A0A150JQ96_HEYCO</name>
<keyword evidence="2" id="KW-0812">Transmembrane</keyword>
<keyword evidence="2" id="KW-0472">Membrane</keyword>
<keyword evidence="2" id="KW-1133">Transmembrane helix</keyword>